<evidence type="ECO:0000313" key="2">
    <source>
        <dbReference type="EMBL" id="GEM83424.1"/>
    </source>
</evidence>
<dbReference type="InterPro" id="IPR050266">
    <property type="entry name" value="AB_hydrolase_sf"/>
</dbReference>
<comment type="caution">
    <text evidence="2">The sequence shown here is derived from an EMBL/GenBank/DDBJ whole genome shotgun (WGS) entry which is preliminary data.</text>
</comment>
<dbReference type="GO" id="GO:0016787">
    <property type="term" value="F:hydrolase activity"/>
    <property type="evidence" value="ECO:0007669"/>
    <property type="project" value="UniProtKB-KW"/>
</dbReference>
<dbReference type="PANTHER" id="PTHR43798">
    <property type="entry name" value="MONOACYLGLYCEROL LIPASE"/>
    <property type="match status" value="1"/>
</dbReference>
<reference evidence="2 3" key="1">
    <citation type="submission" date="2019-07" db="EMBL/GenBank/DDBJ databases">
        <title>Whole genome shotgun sequence of Meiothermus hypogaeus NBRC 106114.</title>
        <authorList>
            <person name="Hosoyama A."/>
            <person name="Uohara A."/>
            <person name="Ohji S."/>
            <person name="Ichikawa N."/>
        </authorList>
    </citation>
    <scope>NUCLEOTIDE SEQUENCE [LARGE SCALE GENOMIC DNA]</scope>
    <source>
        <strain evidence="2 3">NBRC 106114</strain>
    </source>
</reference>
<evidence type="ECO:0000259" key="1">
    <source>
        <dbReference type="Pfam" id="PF12697"/>
    </source>
</evidence>
<dbReference type="Proteomes" id="UP000321197">
    <property type="component" value="Unassembled WGS sequence"/>
</dbReference>
<dbReference type="InterPro" id="IPR029058">
    <property type="entry name" value="AB_hydrolase_fold"/>
</dbReference>
<evidence type="ECO:0000313" key="3">
    <source>
        <dbReference type="Proteomes" id="UP000321197"/>
    </source>
</evidence>
<proteinExistence type="predicted"/>
<keyword evidence="2" id="KW-0378">Hydrolase</keyword>
<sequence length="246" mass="26996">MAFGYAWDMSVPVILLHAFPYSPAMWKEQLWVVQGHPVLVPDILGFESLESAAAHVLVEMDNRGWEKAVFVGLSMGGYVIFRLWNLEPERFAGLVLADTRATSDTPEQKAARAQMALRIRQEGTGFLPEALLPGHLGGTTRTRNPALVEQVRQTLLAVDPDKTIASLKGLAERPDSVPLLPDIAIPALILVGEEDTLTPPADARQMAVQIPDSRMLIIPQAGHLANLENPKAFNTALLGFLWEIDH</sequence>
<dbReference type="InterPro" id="IPR000073">
    <property type="entry name" value="AB_hydrolase_1"/>
</dbReference>
<protein>
    <submittedName>
        <fullName evidence="2">Hydrolase</fullName>
    </submittedName>
</protein>
<dbReference type="EMBL" id="BJXL01000044">
    <property type="protein sequence ID" value="GEM83424.1"/>
    <property type="molecule type" value="Genomic_DNA"/>
</dbReference>
<organism evidence="2 3">
    <name type="scientific">Meiothermus hypogaeus NBRC 106114</name>
    <dbReference type="NCBI Taxonomy" id="1227553"/>
    <lineage>
        <taxon>Bacteria</taxon>
        <taxon>Thermotogati</taxon>
        <taxon>Deinococcota</taxon>
        <taxon>Deinococci</taxon>
        <taxon>Thermales</taxon>
        <taxon>Thermaceae</taxon>
        <taxon>Meiothermus</taxon>
    </lineage>
</organism>
<gene>
    <name evidence="2" type="ORF">MHY01S_15900</name>
</gene>
<dbReference type="SUPFAM" id="SSF53474">
    <property type="entry name" value="alpha/beta-Hydrolases"/>
    <property type="match status" value="1"/>
</dbReference>
<dbReference type="Pfam" id="PF12697">
    <property type="entry name" value="Abhydrolase_6"/>
    <property type="match status" value="1"/>
</dbReference>
<dbReference type="AlphaFoldDB" id="A0A511R1D8"/>
<name>A0A511R1D8_9DEIN</name>
<feature type="domain" description="AB hydrolase-1" evidence="1">
    <location>
        <begin position="13"/>
        <end position="234"/>
    </location>
</feature>
<accession>A0A511R1D8</accession>
<dbReference type="Gene3D" id="3.40.50.1820">
    <property type="entry name" value="alpha/beta hydrolase"/>
    <property type="match status" value="1"/>
</dbReference>